<sequence length="161" mass="18561">MSFRPPSARSSFQGSRPVSARSDRSSRSSRASFSFRKGSFTDKPGDMKDAERCASLIRKAEKTHGQILDKLDDYDPGLDGRVSKYGPRRPHRRASAPEARERQRLFDHSPESACRVFRRRNEELVAANQVLESANEKLREENDKLRTENAKLRDYMNNRFI</sequence>
<dbReference type="EMBL" id="HBIW01013028">
    <property type="protein sequence ID" value="CAE0695749.1"/>
    <property type="molecule type" value="Transcribed_RNA"/>
</dbReference>
<feature type="coiled-coil region" evidence="1">
    <location>
        <begin position="121"/>
        <end position="158"/>
    </location>
</feature>
<feature type="compositionally biased region" description="Basic and acidic residues" evidence="2">
    <location>
        <begin position="39"/>
        <end position="48"/>
    </location>
</feature>
<proteinExistence type="predicted"/>
<reference evidence="3" key="1">
    <citation type="submission" date="2021-01" db="EMBL/GenBank/DDBJ databases">
        <authorList>
            <person name="Corre E."/>
            <person name="Pelletier E."/>
            <person name="Niang G."/>
            <person name="Scheremetjew M."/>
            <person name="Finn R."/>
            <person name="Kale V."/>
            <person name="Holt S."/>
            <person name="Cochrane G."/>
            <person name="Meng A."/>
            <person name="Brown T."/>
            <person name="Cohen L."/>
        </authorList>
    </citation>
    <scope>NUCLEOTIDE SEQUENCE</scope>
    <source>
        <strain evidence="3">CCMP1756</strain>
    </source>
</reference>
<evidence type="ECO:0000313" key="3">
    <source>
        <dbReference type="EMBL" id="CAE0695749.1"/>
    </source>
</evidence>
<feature type="compositionally biased region" description="Basic and acidic residues" evidence="2">
    <location>
        <begin position="98"/>
        <end position="108"/>
    </location>
</feature>
<keyword evidence="1" id="KW-0175">Coiled coil</keyword>
<accession>A0A7S4E893</accession>
<protein>
    <submittedName>
        <fullName evidence="3">Uncharacterized protein</fullName>
    </submittedName>
</protein>
<name>A0A7S4E893_9STRA</name>
<feature type="region of interest" description="Disordered" evidence="2">
    <location>
        <begin position="1"/>
        <end position="48"/>
    </location>
</feature>
<feature type="region of interest" description="Disordered" evidence="2">
    <location>
        <begin position="65"/>
        <end position="108"/>
    </location>
</feature>
<evidence type="ECO:0000256" key="1">
    <source>
        <dbReference type="SAM" id="Coils"/>
    </source>
</evidence>
<dbReference type="AlphaFoldDB" id="A0A7S4E893"/>
<gene>
    <name evidence="3" type="ORF">PCAL00307_LOCUS11185</name>
</gene>
<organism evidence="3">
    <name type="scientific">Pelagomonas calceolata</name>
    <dbReference type="NCBI Taxonomy" id="35677"/>
    <lineage>
        <taxon>Eukaryota</taxon>
        <taxon>Sar</taxon>
        <taxon>Stramenopiles</taxon>
        <taxon>Ochrophyta</taxon>
        <taxon>Pelagophyceae</taxon>
        <taxon>Pelagomonadales</taxon>
        <taxon>Pelagomonadaceae</taxon>
        <taxon>Pelagomonas</taxon>
    </lineage>
</organism>
<evidence type="ECO:0000256" key="2">
    <source>
        <dbReference type="SAM" id="MobiDB-lite"/>
    </source>
</evidence>